<name>X1IQP2_9ZZZZ</name>
<comment type="caution">
    <text evidence="1">The sequence shown here is derived from an EMBL/GenBank/DDBJ whole genome shotgun (WGS) entry which is preliminary data.</text>
</comment>
<dbReference type="EMBL" id="BARU01035747">
    <property type="protein sequence ID" value="GAH83997.1"/>
    <property type="molecule type" value="Genomic_DNA"/>
</dbReference>
<protein>
    <submittedName>
        <fullName evidence="1">Uncharacterized protein</fullName>
    </submittedName>
</protein>
<reference evidence="1" key="1">
    <citation type="journal article" date="2014" name="Front. Microbiol.">
        <title>High frequency of phylogenetically diverse reductive dehalogenase-homologous genes in deep subseafloor sedimentary metagenomes.</title>
        <authorList>
            <person name="Kawai M."/>
            <person name="Futagami T."/>
            <person name="Toyoda A."/>
            <person name="Takaki Y."/>
            <person name="Nishi S."/>
            <person name="Hori S."/>
            <person name="Arai W."/>
            <person name="Tsubouchi T."/>
            <person name="Morono Y."/>
            <person name="Uchiyama I."/>
            <person name="Ito T."/>
            <person name="Fujiyama A."/>
            <person name="Inagaki F."/>
            <person name="Takami H."/>
        </authorList>
    </citation>
    <scope>NUCLEOTIDE SEQUENCE</scope>
    <source>
        <strain evidence="1">Expedition CK06-06</strain>
    </source>
</reference>
<gene>
    <name evidence="1" type="ORF">S03H2_55903</name>
</gene>
<dbReference type="AlphaFoldDB" id="X1IQP2"/>
<organism evidence="1">
    <name type="scientific">marine sediment metagenome</name>
    <dbReference type="NCBI Taxonomy" id="412755"/>
    <lineage>
        <taxon>unclassified sequences</taxon>
        <taxon>metagenomes</taxon>
        <taxon>ecological metagenomes</taxon>
    </lineage>
</organism>
<accession>X1IQP2</accession>
<proteinExistence type="predicted"/>
<evidence type="ECO:0000313" key="1">
    <source>
        <dbReference type="EMBL" id="GAH83997.1"/>
    </source>
</evidence>
<sequence>MKYYNILKLLRGIDLYFQGQTSLFDLALLLDTNFNTLRTALLRMELIDVNGKPHPGLTADVFTHAILFYFLLLASGKRKKE</sequence>